<proteinExistence type="predicted"/>
<reference evidence="1 2" key="1">
    <citation type="submission" date="2015-11" db="EMBL/GenBank/DDBJ databases">
        <title>Genomic analysis of 38 Legionella species identifies large and diverse effector repertoires.</title>
        <authorList>
            <person name="Burstein D."/>
            <person name="Amaro F."/>
            <person name="Zusman T."/>
            <person name="Lifshitz Z."/>
            <person name="Cohen O."/>
            <person name="Gilbert J.A."/>
            <person name="Pupko T."/>
            <person name="Shuman H.A."/>
            <person name="Segal G."/>
        </authorList>
    </citation>
    <scope>NUCLEOTIDE SEQUENCE [LARGE SCALE GENOMIC DNA]</scope>
    <source>
        <strain evidence="1 2">ATCC 49180</strain>
    </source>
</reference>
<accession>A0A0W0ZVU1</accession>
<dbReference type="RefSeq" id="WP_058520167.1">
    <property type="nucleotide sequence ID" value="NZ_CAAAIP010000001.1"/>
</dbReference>
<organism evidence="1 2">
    <name type="scientific">Legionella tucsonensis</name>
    <dbReference type="NCBI Taxonomy" id="40335"/>
    <lineage>
        <taxon>Bacteria</taxon>
        <taxon>Pseudomonadati</taxon>
        <taxon>Pseudomonadota</taxon>
        <taxon>Gammaproteobacteria</taxon>
        <taxon>Legionellales</taxon>
        <taxon>Legionellaceae</taxon>
        <taxon>Legionella</taxon>
    </lineage>
</organism>
<dbReference type="STRING" id="40335.Ltuc_0941"/>
<dbReference type="Proteomes" id="UP000054693">
    <property type="component" value="Unassembled WGS sequence"/>
</dbReference>
<comment type="caution">
    <text evidence="1">The sequence shown here is derived from an EMBL/GenBank/DDBJ whole genome shotgun (WGS) entry which is preliminary data.</text>
</comment>
<evidence type="ECO:0000313" key="2">
    <source>
        <dbReference type="Proteomes" id="UP000054693"/>
    </source>
</evidence>
<sequence length="407" mass="47265">MQIITKSGAQYLLTKYATLFSLSKEDRRYILIHNISQALHAVRDGVKSNPSIDELKKDLEKVEFRRQFSKLFGEDIKDIFYELVDDLFDDNLEIKATHILPSLQMQQTRRNEDAVNSITAGENFKFALELFLQSPDPENKEKLISASSTIYKSVVHEQGFDADNIIANLNKIIKRLVKDTHINVYQKNLLETLIKDLGKAGVIIKKGMAVNIRENEEEKDVNAFHALNLVFSDYLIPDFKRNSLKEITQNFLDELEKLEKAGNLIEQKNLENSFFFNSEDTKNIRERKRIIENIFNLFSDEIIDAAKEKGSLKNNEQAFDFIGKLSEKECDIVIYKLMDNLRKLTTQDKDILKIHSINDKWIFNWFMKLVKVIEEIFNIKTTSEELLEEIDSKINGLNPYITSDNSH</sequence>
<dbReference type="PATRIC" id="fig|40335.7.peg.993"/>
<dbReference type="OrthoDB" id="5638550at2"/>
<name>A0A0W0ZVU1_9GAMM</name>
<dbReference type="AlphaFoldDB" id="A0A0W0ZVU1"/>
<keyword evidence="2" id="KW-1185">Reference proteome</keyword>
<gene>
    <name evidence="1" type="ORF">Ltuc_0941</name>
</gene>
<dbReference type="EMBL" id="LNZA01000001">
    <property type="protein sequence ID" value="KTD73094.1"/>
    <property type="molecule type" value="Genomic_DNA"/>
</dbReference>
<protein>
    <submittedName>
        <fullName evidence="1">Uncharacterized protein</fullName>
    </submittedName>
</protein>
<evidence type="ECO:0000313" key="1">
    <source>
        <dbReference type="EMBL" id="KTD73094.1"/>
    </source>
</evidence>